<name>F6HF10_VITVI</name>
<keyword evidence="2" id="KW-1185">Reference proteome</keyword>
<gene>
    <name evidence="1" type="ordered locus">VIT_01s0011g03030</name>
</gene>
<evidence type="ECO:0000313" key="1">
    <source>
        <dbReference type="EMBL" id="CCB50940.1"/>
    </source>
</evidence>
<dbReference type="Proteomes" id="UP000009183">
    <property type="component" value="Chromosome 1"/>
</dbReference>
<sequence>MMLDEIQGIPFSDALNGKIWSKFIIDKWASYIFWSGKTTSKVAIQRQIKSRRNHEEEDYLKEKSFSRPKLLRISL</sequence>
<dbReference type="PaxDb" id="29760-VIT_01s0011g03030.t01"/>
<accession>F6HF10</accession>
<dbReference type="InParanoid" id="F6HF10"/>
<organism evidence="1 2">
    <name type="scientific">Vitis vinifera</name>
    <name type="common">Grape</name>
    <dbReference type="NCBI Taxonomy" id="29760"/>
    <lineage>
        <taxon>Eukaryota</taxon>
        <taxon>Viridiplantae</taxon>
        <taxon>Streptophyta</taxon>
        <taxon>Embryophyta</taxon>
        <taxon>Tracheophyta</taxon>
        <taxon>Spermatophyta</taxon>
        <taxon>Magnoliopsida</taxon>
        <taxon>eudicotyledons</taxon>
        <taxon>Gunneridae</taxon>
        <taxon>Pentapetalae</taxon>
        <taxon>rosids</taxon>
        <taxon>Vitales</taxon>
        <taxon>Vitaceae</taxon>
        <taxon>Viteae</taxon>
        <taxon>Vitis</taxon>
    </lineage>
</organism>
<reference evidence="2" key="1">
    <citation type="journal article" date="2007" name="Nature">
        <title>The grapevine genome sequence suggests ancestral hexaploidization in major angiosperm phyla.</title>
        <authorList>
            <consortium name="The French-Italian Public Consortium for Grapevine Genome Characterization."/>
            <person name="Jaillon O."/>
            <person name="Aury J.-M."/>
            <person name="Noel B."/>
            <person name="Policriti A."/>
            <person name="Clepet C."/>
            <person name="Casagrande A."/>
            <person name="Choisne N."/>
            <person name="Aubourg S."/>
            <person name="Vitulo N."/>
            <person name="Jubin C."/>
            <person name="Vezzi A."/>
            <person name="Legeai F."/>
            <person name="Hugueney P."/>
            <person name="Dasilva C."/>
            <person name="Horner D."/>
            <person name="Mica E."/>
            <person name="Jublot D."/>
            <person name="Poulain J."/>
            <person name="Bruyere C."/>
            <person name="Billault A."/>
            <person name="Segurens B."/>
            <person name="Gouyvenoux M."/>
            <person name="Ugarte E."/>
            <person name="Cattonaro F."/>
            <person name="Anthouard V."/>
            <person name="Vico V."/>
            <person name="Del Fabbro C."/>
            <person name="Alaux M."/>
            <person name="Di Gaspero G."/>
            <person name="Dumas V."/>
            <person name="Felice N."/>
            <person name="Paillard S."/>
            <person name="Juman I."/>
            <person name="Moroldo M."/>
            <person name="Scalabrin S."/>
            <person name="Canaguier A."/>
            <person name="Le Clainche I."/>
            <person name="Malacrida G."/>
            <person name="Durand E."/>
            <person name="Pesole G."/>
            <person name="Laucou V."/>
            <person name="Chatelet P."/>
            <person name="Merdinoglu D."/>
            <person name="Delledonne M."/>
            <person name="Pezzotti M."/>
            <person name="Lecharny A."/>
            <person name="Scarpelli C."/>
            <person name="Artiguenave F."/>
            <person name="Pe M.E."/>
            <person name="Valle G."/>
            <person name="Morgante M."/>
            <person name="Caboche M."/>
            <person name="Adam-Blondon A.-F."/>
            <person name="Weissenbach J."/>
            <person name="Quetier F."/>
            <person name="Wincker P."/>
        </authorList>
    </citation>
    <scope>NUCLEOTIDE SEQUENCE [LARGE SCALE GENOMIC DNA]</scope>
    <source>
        <strain evidence="2">cv. Pinot noir / PN40024</strain>
    </source>
</reference>
<dbReference type="AlphaFoldDB" id="F6HF10"/>
<evidence type="ECO:0000313" key="2">
    <source>
        <dbReference type="Proteomes" id="UP000009183"/>
    </source>
</evidence>
<dbReference type="HOGENOM" id="CLU_2676111_0_0_1"/>
<dbReference type="EMBL" id="FN595752">
    <property type="protein sequence ID" value="CCB50940.1"/>
    <property type="molecule type" value="Genomic_DNA"/>
</dbReference>
<protein>
    <submittedName>
        <fullName evidence="1">Uncharacterized protein</fullName>
    </submittedName>
</protein>
<proteinExistence type="predicted"/>